<feature type="region of interest" description="G3" evidence="7">
    <location>
        <begin position="59"/>
        <end position="62"/>
    </location>
</feature>
<evidence type="ECO:0000256" key="1">
    <source>
        <dbReference type="ARBA" id="ARBA00007921"/>
    </source>
</evidence>
<dbReference type="InterPro" id="IPR005662">
    <property type="entry name" value="GTPase_Era-like"/>
</dbReference>
<dbReference type="GO" id="GO:0070181">
    <property type="term" value="F:small ribosomal subunit rRNA binding"/>
    <property type="evidence" value="ECO:0007669"/>
    <property type="project" value="UniProtKB-UniRule"/>
</dbReference>
<dbReference type="SUPFAM" id="SSF52540">
    <property type="entry name" value="P-loop containing nucleoside triphosphate hydrolases"/>
    <property type="match status" value="1"/>
</dbReference>
<dbReference type="Gene3D" id="3.30.300.20">
    <property type="match status" value="1"/>
</dbReference>
<dbReference type="InterPro" id="IPR006073">
    <property type="entry name" value="GTP-bd"/>
</dbReference>
<dbReference type="CDD" id="cd22534">
    <property type="entry name" value="KH-II_Era"/>
    <property type="match status" value="1"/>
</dbReference>
<dbReference type="PANTHER" id="PTHR42698">
    <property type="entry name" value="GTPASE ERA"/>
    <property type="match status" value="1"/>
</dbReference>
<proteinExistence type="inferred from homology"/>
<comment type="subcellular location">
    <subcellularLocation>
        <location evidence="6">Cytoplasm</location>
    </subcellularLocation>
    <subcellularLocation>
        <location evidence="6">Cell membrane</location>
        <topology evidence="6">Peripheral membrane protein</topology>
    </subcellularLocation>
</comment>
<dbReference type="GO" id="GO:0005525">
    <property type="term" value="F:GTP binding"/>
    <property type="evidence" value="ECO:0007669"/>
    <property type="project" value="UniProtKB-UniRule"/>
</dbReference>
<dbReference type="GO" id="GO:0005829">
    <property type="term" value="C:cytosol"/>
    <property type="evidence" value="ECO:0007669"/>
    <property type="project" value="TreeGrafter"/>
</dbReference>
<sequence>MSFRAGFVTIWGRPNVGKSTFLNRVIGQKVSIVSDKPQTTRRVVKGIVNLDNAQIVFLDTPGLHTPKDRLGEIMMQEIEDTLLDVDLLCYMTDPAFQEEEERKYLEKLNGFSRPVFLVLNKKDLLGEEEAMGILERLGKYYAFAERLAISCTTGEGVRELLGRIVAYLPENPPYYEPGIVSDAFERDIVAEIVREKVWWHVHQEVPYGVEVRVEEFKERDDLLYIRAIIYVERESHKKIVIGEGGRMIKRIGEDARRDIEAQWGKKVYLDLWVKVEKNWRKRDEVLRRFGYRVK</sequence>
<keyword evidence="4 6" id="KW-0694">RNA-binding</keyword>
<dbReference type="EMBL" id="DTEN01000036">
    <property type="protein sequence ID" value="HGI74232.1"/>
    <property type="molecule type" value="Genomic_DNA"/>
</dbReference>
<evidence type="ECO:0000313" key="11">
    <source>
        <dbReference type="EMBL" id="HGI74232.1"/>
    </source>
</evidence>
<feature type="binding site" evidence="6">
    <location>
        <begin position="120"/>
        <end position="123"/>
    </location>
    <ligand>
        <name>GTP</name>
        <dbReference type="ChEBI" id="CHEBI:37565"/>
    </ligand>
</feature>
<comment type="caution">
    <text evidence="11">The sequence shown here is derived from an EMBL/GenBank/DDBJ whole genome shotgun (WGS) entry which is preliminary data.</text>
</comment>
<name>A0A7V3YKA5_9BACT</name>
<evidence type="ECO:0000256" key="8">
    <source>
        <dbReference type="RuleBase" id="RU003761"/>
    </source>
</evidence>
<organism evidence="11">
    <name type="scientific">Candidatus Caldatribacterium californiense</name>
    <dbReference type="NCBI Taxonomy" id="1454726"/>
    <lineage>
        <taxon>Bacteria</taxon>
        <taxon>Pseudomonadati</taxon>
        <taxon>Atribacterota</taxon>
        <taxon>Atribacteria</taxon>
        <taxon>Atribacterales</taxon>
        <taxon>Candidatus Caldatribacteriaceae</taxon>
        <taxon>Candidatus Caldatribacterium</taxon>
    </lineage>
</organism>
<dbReference type="NCBIfam" id="TIGR00436">
    <property type="entry name" value="era"/>
    <property type="match status" value="1"/>
</dbReference>
<evidence type="ECO:0000259" key="10">
    <source>
        <dbReference type="PROSITE" id="PS51713"/>
    </source>
</evidence>
<dbReference type="GO" id="GO:0003924">
    <property type="term" value="F:GTPase activity"/>
    <property type="evidence" value="ECO:0007669"/>
    <property type="project" value="UniProtKB-UniRule"/>
</dbReference>
<reference evidence="11" key="1">
    <citation type="journal article" date="2020" name="mSystems">
        <title>Genome- and Community-Level Interaction Insights into Carbon Utilization and Element Cycling Functions of Hydrothermarchaeota in Hydrothermal Sediment.</title>
        <authorList>
            <person name="Zhou Z."/>
            <person name="Liu Y."/>
            <person name="Xu W."/>
            <person name="Pan J."/>
            <person name="Luo Z.H."/>
            <person name="Li M."/>
        </authorList>
    </citation>
    <scope>NUCLEOTIDE SEQUENCE [LARGE SCALE GENOMIC DNA]</scope>
    <source>
        <strain evidence="11">SpSt-716</strain>
    </source>
</reference>
<feature type="domain" description="KH type-2" evidence="9">
    <location>
        <begin position="201"/>
        <end position="277"/>
    </location>
</feature>
<dbReference type="InterPro" id="IPR005225">
    <property type="entry name" value="Small_GTP-bd"/>
</dbReference>
<dbReference type="GO" id="GO:0000028">
    <property type="term" value="P:ribosomal small subunit assembly"/>
    <property type="evidence" value="ECO:0007669"/>
    <property type="project" value="TreeGrafter"/>
</dbReference>
<evidence type="ECO:0000256" key="7">
    <source>
        <dbReference type="PROSITE-ProRule" id="PRU01050"/>
    </source>
</evidence>
<dbReference type="PROSITE" id="PS51713">
    <property type="entry name" value="G_ERA"/>
    <property type="match status" value="1"/>
</dbReference>
<dbReference type="Pfam" id="PF07650">
    <property type="entry name" value="KH_2"/>
    <property type="match status" value="1"/>
</dbReference>
<dbReference type="GO" id="GO:0043024">
    <property type="term" value="F:ribosomal small subunit binding"/>
    <property type="evidence" value="ECO:0007669"/>
    <property type="project" value="TreeGrafter"/>
</dbReference>
<evidence type="ECO:0000256" key="4">
    <source>
        <dbReference type="ARBA" id="ARBA00022884"/>
    </source>
</evidence>
<accession>A0A7V3YKA5</accession>
<keyword evidence="5 6" id="KW-0342">GTP-binding</keyword>
<protein>
    <recommendedName>
        <fullName evidence="2 6">GTPase Era</fullName>
    </recommendedName>
</protein>
<evidence type="ECO:0000259" key="9">
    <source>
        <dbReference type="PROSITE" id="PS50823"/>
    </source>
</evidence>
<dbReference type="AlphaFoldDB" id="A0A7V3YKA5"/>
<dbReference type="HAMAP" id="MF_00367">
    <property type="entry name" value="GTPase_Era"/>
    <property type="match status" value="1"/>
</dbReference>
<dbReference type="CDD" id="cd04163">
    <property type="entry name" value="Era"/>
    <property type="match status" value="1"/>
</dbReference>
<dbReference type="SUPFAM" id="SSF54814">
    <property type="entry name" value="Prokaryotic type KH domain (KH-domain type II)"/>
    <property type="match status" value="1"/>
</dbReference>
<comment type="similarity">
    <text evidence="1 6 7 8">Belongs to the TRAFAC class TrmE-Era-EngA-EngB-Septin-like GTPase superfamily. Era GTPase family.</text>
</comment>
<keyword evidence="6" id="KW-0963">Cytoplasm</keyword>
<comment type="subunit">
    <text evidence="6">Monomer.</text>
</comment>
<evidence type="ECO:0000256" key="5">
    <source>
        <dbReference type="ARBA" id="ARBA00023134"/>
    </source>
</evidence>
<evidence type="ECO:0000256" key="3">
    <source>
        <dbReference type="ARBA" id="ARBA00022741"/>
    </source>
</evidence>
<dbReference type="NCBIfam" id="TIGR00231">
    <property type="entry name" value="small_GTP"/>
    <property type="match status" value="1"/>
</dbReference>
<feature type="binding site" evidence="6">
    <location>
        <begin position="12"/>
        <end position="19"/>
    </location>
    <ligand>
        <name>GTP</name>
        <dbReference type="ChEBI" id="CHEBI:37565"/>
    </ligand>
</feature>
<comment type="function">
    <text evidence="6">An essential GTPase that binds both GDP and GTP, with rapid nucleotide exchange. Plays a role in 16S rRNA processing and 30S ribosomal subunit biogenesis and possibly also in cell cycle regulation and energy metabolism.</text>
</comment>
<keyword evidence="6" id="KW-0690">Ribosome biogenesis</keyword>
<dbReference type="Gene3D" id="3.40.50.300">
    <property type="entry name" value="P-loop containing nucleotide triphosphate hydrolases"/>
    <property type="match status" value="1"/>
</dbReference>
<dbReference type="InterPro" id="IPR009019">
    <property type="entry name" value="KH_sf_prok-type"/>
</dbReference>
<dbReference type="GO" id="GO:0005886">
    <property type="term" value="C:plasma membrane"/>
    <property type="evidence" value="ECO:0007669"/>
    <property type="project" value="UniProtKB-SubCell"/>
</dbReference>
<keyword evidence="6" id="KW-1003">Cell membrane</keyword>
<gene>
    <name evidence="6" type="primary">era</name>
    <name evidence="11" type="ORF">ENU96_00905</name>
</gene>
<dbReference type="InterPro" id="IPR027417">
    <property type="entry name" value="P-loop_NTPase"/>
</dbReference>
<dbReference type="InterPro" id="IPR030388">
    <property type="entry name" value="G_ERA_dom"/>
</dbReference>
<keyword evidence="6" id="KW-0472">Membrane</keyword>
<feature type="domain" description="Era-type G" evidence="10">
    <location>
        <begin position="4"/>
        <end position="170"/>
    </location>
</feature>
<keyword evidence="3 6" id="KW-0547">Nucleotide-binding</keyword>
<keyword evidence="6" id="KW-0699">rRNA-binding</keyword>
<dbReference type="InterPro" id="IPR015946">
    <property type="entry name" value="KH_dom-like_a/b"/>
</dbReference>
<feature type="region of interest" description="G2" evidence="7">
    <location>
        <begin position="38"/>
        <end position="42"/>
    </location>
</feature>
<evidence type="ECO:0000256" key="2">
    <source>
        <dbReference type="ARBA" id="ARBA00020484"/>
    </source>
</evidence>
<dbReference type="NCBIfam" id="NF000908">
    <property type="entry name" value="PRK00089.1"/>
    <property type="match status" value="1"/>
</dbReference>
<feature type="binding site" evidence="6">
    <location>
        <begin position="59"/>
        <end position="63"/>
    </location>
    <ligand>
        <name>GTP</name>
        <dbReference type="ChEBI" id="CHEBI:37565"/>
    </ligand>
</feature>
<feature type="region of interest" description="G1" evidence="7">
    <location>
        <begin position="12"/>
        <end position="19"/>
    </location>
</feature>
<dbReference type="PROSITE" id="PS50823">
    <property type="entry name" value="KH_TYPE_2"/>
    <property type="match status" value="1"/>
</dbReference>
<feature type="region of interest" description="G4" evidence="7">
    <location>
        <begin position="120"/>
        <end position="123"/>
    </location>
</feature>
<dbReference type="Pfam" id="PF01926">
    <property type="entry name" value="MMR_HSR1"/>
    <property type="match status" value="1"/>
</dbReference>
<evidence type="ECO:0000256" key="6">
    <source>
        <dbReference type="HAMAP-Rule" id="MF_00367"/>
    </source>
</evidence>
<dbReference type="PANTHER" id="PTHR42698:SF1">
    <property type="entry name" value="GTPASE ERA, MITOCHONDRIAL"/>
    <property type="match status" value="1"/>
</dbReference>
<feature type="region of interest" description="G5" evidence="7">
    <location>
        <begin position="149"/>
        <end position="151"/>
    </location>
</feature>
<dbReference type="InterPro" id="IPR004044">
    <property type="entry name" value="KH_dom_type_2"/>
</dbReference>